<organism evidence="9 10">
    <name type="scientific">Reinekea forsetii</name>
    <dbReference type="NCBI Taxonomy" id="1336806"/>
    <lineage>
        <taxon>Bacteria</taxon>
        <taxon>Pseudomonadati</taxon>
        <taxon>Pseudomonadota</taxon>
        <taxon>Gammaproteobacteria</taxon>
        <taxon>Oceanospirillales</taxon>
        <taxon>Saccharospirillaceae</taxon>
        <taxon>Reinekea</taxon>
    </lineage>
</organism>
<dbReference type="Pfam" id="PF00072">
    <property type="entry name" value="Response_reg"/>
    <property type="match status" value="1"/>
</dbReference>
<dbReference type="InterPro" id="IPR011006">
    <property type="entry name" value="CheY-like_superfamily"/>
</dbReference>
<reference evidence="9 10" key="1">
    <citation type="journal article" date="2017" name="Environ. Microbiol.">
        <title>Genomic and physiological analyses of 'Reinekea forsetii' reveal a versatile opportunistic lifestyle during spring algae blooms.</title>
        <authorList>
            <person name="Avci B."/>
            <person name="Hahnke R.L."/>
            <person name="Chafee M."/>
            <person name="Fischer T."/>
            <person name="Gruber-Vodicka H."/>
            <person name="Tegetmeyer H.E."/>
            <person name="Harder J."/>
            <person name="Fuchs B.M."/>
            <person name="Amann R.I."/>
            <person name="Teeling H."/>
        </authorList>
    </citation>
    <scope>NUCLEOTIDE SEQUENCE [LARGE SCALE GENOMIC DNA]</scope>
    <source>
        <strain evidence="9 10">Hel1_31_D35</strain>
    </source>
</reference>
<evidence type="ECO:0000313" key="9">
    <source>
        <dbReference type="EMBL" id="ATX76835.1"/>
    </source>
</evidence>
<accession>A0A2K8KQ02</accession>
<evidence type="ECO:0000256" key="3">
    <source>
        <dbReference type="ARBA" id="ARBA00023015"/>
    </source>
</evidence>
<dbReference type="CDD" id="cd06170">
    <property type="entry name" value="LuxR_C_like"/>
    <property type="match status" value="1"/>
</dbReference>
<name>A0A2K8KQ02_9GAMM</name>
<dbReference type="KEGG" id="rfo:REIFOR_01696"/>
<dbReference type="RefSeq" id="WP_100257145.1">
    <property type="nucleotide sequence ID" value="NZ_CP011797.1"/>
</dbReference>
<evidence type="ECO:0000313" key="10">
    <source>
        <dbReference type="Proteomes" id="UP000229757"/>
    </source>
</evidence>
<dbReference type="GO" id="GO:0006355">
    <property type="term" value="P:regulation of DNA-templated transcription"/>
    <property type="evidence" value="ECO:0007669"/>
    <property type="project" value="InterPro"/>
</dbReference>
<dbReference type="PANTHER" id="PTHR43214:SF3">
    <property type="entry name" value="RESPONSE REGULATOR UVRY"/>
    <property type="match status" value="1"/>
</dbReference>
<dbReference type="InterPro" id="IPR000792">
    <property type="entry name" value="Tscrpt_reg_LuxR_C"/>
</dbReference>
<dbReference type="Pfam" id="PF00196">
    <property type="entry name" value="GerE"/>
    <property type="match status" value="1"/>
</dbReference>
<dbReference type="InterPro" id="IPR058245">
    <property type="entry name" value="NreC/VraR/RcsB-like_REC"/>
</dbReference>
<dbReference type="PANTHER" id="PTHR43214">
    <property type="entry name" value="TWO-COMPONENT RESPONSE REGULATOR"/>
    <property type="match status" value="1"/>
</dbReference>
<evidence type="ECO:0000256" key="4">
    <source>
        <dbReference type="ARBA" id="ARBA00023125"/>
    </source>
</evidence>
<dbReference type="AlphaFoldDB" id="A0A2K8KQ02"/>
<dbReference type="CDD" id="cd17535">
    <property type="entry name" value="REC_NarL-like"/>
    <property type="match status" value="1"/>
</dbReference>
<dbReference type="SUPFAM" id="SSF52172">
    <property type="entry name" value="CheY-like"/>
    <property type="match status" value="1"/>
</dbReference>
<feature type="modified residue" description="4-aspartylphosphate" evidence="6">
    <location>
        <position position="54"/>
    </location>
</feature>
<keyword evidence="5" id="KW-0804">Transcription</keyword>
<keyword evidence="4" id="KW-0238">DNA-binding</keyword>
<sequence>MVEIIVIDDHDLVRFGLVRLLADVAGIRVVADGNSGQRAVDLAKEYEPDVILMDVRMPGMDGIEATKKIQRLFPEIKIIAVTACDDDPFPARLLQAGASGYLTKGASTDEMIQAIKTVMAGKKYLTPTIAQKLALQSLGVSDNPFNDLSDREMQIATMICSCKKVQAISDTLCLSPKTVNTYRYRVFEKLSVTSDVELTHLAIRYGLLEPQEMV</sequence>
<dbReference type="GO" id="GO:0000160">
    <property type="term" value="P:phosphorelay signal transduction system"/>
    <property type="evidence" value="ECO:0007669"/>
    <property type="project" value="UniProtKB-KW"/>
</dbReference>
<evidence type="ECO:0000259" key="7">
    <source>
        <dbReference type="PROSITE" id="PS50043"/>
    </source>
</evidence>
<dbReference type="NCBIfam" id="NF007018">
    <property type="entry name" value="PRK09483.1"/>
    <property type="match status" value="1"/>
</dbReference>
<evidence type="ECO:0000256" key="1">
    <source>
        <dbReference type="ARBA" id="ARBA00022553"/>
    </source>
</evidence>
<dbReference type="PROSITE" id="PS50110">
    <property type="entry name" value="RESPONSE_REGULATORY"/>
    <property type="match status" value="1"/>
</dbReference>
<dbReference type="SMART" id="SM00448">
    <property type="entry name" value="REC"/>
    <property type="match status" value="1"/>
</dbReference>
<protein>
    <submittedName>
        <fullName evidence="9">BarA-associated response regulator UvrY</fullName>
    </submittedName>
</protein>
<dbReference type="GO" id="GO:0003677">
    <property type="term" value="F:DNA binding"/>
    <property type="evidence" value="ECO:0007669"/>
    <property type="project" value="UniProtKB-KW"/>
</dbReference>
<keyword evidence="1 6" id="KW-0597">Phosphoprotein</keyword>
<evidence type="ECO:0000259" key="8">
    <source>
        <dbReference type="PROSITE" id="PS50110"/>
    </source>
</evidence>
<dbReference type="Gene3D" id="3.40.50.2300">
    <property type="match status" value="1"/>
</dbReference>
<dbReference type="Proteomes" id="UP000229757">
    <property type="component" value="Chromosome"/>
</dbReference>
<keyword evidence="10" id="KW-1185">Reference proteome</keyword>
<dbReference type="EMBL" id="CP011797">
    <property type="protein sequence ID" value="ATX76835.1"/>
    <property type="molecule type" value="Genomic_DNA"/>
</dbReference>
<dbReference type="InterPro" id="IPR016032">
    <property type="entry name" value="Sig_transdc_resp-reg_C-effctor"/>
</dbReference>
<dbReference type="OrthoDB" id="9796655at2"/>
<feature type="domain" description="Response regulatory" evidence="8">
    <location>
        <begin position="3"/>
        <end position="119"/>
    </location>
</feature>
<dbReference type="SUPFAM" id="SSF46894">
    <property type="entry name" value="C-terminal effector domain of the bipartite response regulators"/>
    <property type="match status" value="1"/>
</dbReference>
<dbReference type="InterPro" id="IPR001789">
    <property type="entry name" value="Sig_transdc_resp-reg_receiver"/>
</dbReference>
<evidence type="ECO:0000256" key="5">
    <source>
        <dbReference type="ARBA" id="ARBA00023163"/>
    </source>
</evidence>
<proteinExistence type="predicted"/>
<gene>
    <name evidence="9" type="primary">uvrY</name>
    <name evidence="9" type="ORF">REIFOR_01696</name>
</gene>
<feature type="domain" description="HTH luxR-type" evidence="7">
    <location>
        <begin position="141"/>
        <end position="206"/>
    </location>
</feature>
<dbReference type="PROSITE" id="PS50043">
    <property type="entry name" value="HTH_LUXR_2"/>
    <property type="match status" value="1"/>
</dbReference>
<dbReference type="InterPro" id="IPR039420">
    <property type="entry name" value="WalR-like"/>
</dbReference>
<dbReference type="PROSITE" id="PS00622">
    <property type="entry name" value="HTH_LUXR_1"/>
    <property type="match status" value="1"/>
</dbReference>
<keyword evidence="3" id="KW-0805">Transcription regulation</keyword>
<keyword evidence="2" id="KW-0902">Two-component regulatory system</keyword>
<dbReference type="SMART" id="SM00421">
    <property type="entry name" value="HTH_LUXR"/>
    <property type="match status" value="1"/>
</dbReference>
<evidence type="ECO:0000256" key="6">
    <source>
        <dbReference type="PROSITE-ProRule" id="PRU00169"/>
    </source>
</evidence>
<evidence type="ECO:0000256" key="2">
    <source>
        <dbReference type="ARBA" id="ARBA00023012"/>
    </source>
</evidence>